<dbReference type="PROSITE" id="PS51184">
    <property type="entry name" value="JMJC"/>
    <property type="match status" value="1"/>
</dbReference>
<sequence length="293" mass="33940">MDQVITLDNISRDSFYNDYVKPGRPLRIRKATAAWKALKIWNADYFKSIEGDLKLAAKNADVASGKRETLYLSEYVSLLEEHERQLRDGKCPPQPLYLHDVPIFHLLPSLVQDIEPFPLELLPKWYWKNWHNYIQFFMGATGSLTPLHFDTLYTHNLFFQVAGRKKFILIPGNQKAMCYIKGWRWSDFDPARPDYERFPEAKGLTLVEVVLEPGDVLYIPSGMLHQVHGLSYSISFNIDWHTPRSAGKGVFSLFEGAPRKNIYYNSLILLGVGLKVPPKIIFPYYKSYLNYIS</sequence>
<evidence type="ECO:0000313" key="3">
    <source>
        <dbReference type="Proteomes" id="UP000570474"/>
    </source>
</evidence>
<name>A0A847S104_9BACT</name>
<reference evidence="2 3" key="1">
    <citation type="submission" date="2020-04" db="EMBL/GenBank/DDBJ databases">
        <authorList>
            <person name="Yin C."/>
        </authorList>
    </citation>
    <scope>NUCLEOTIDE SEQUENCE [LARGE SCALE GENOMIC DNA]</scope>
    <source>
        <strain evidence="2 3">Ae27</strain>
    </source>
</reference>
<dbReference type="AlphaFoldDB" id="A0A847S104"/>
<keyword evidence="3" id="KW-1185">Reference proteome</keyword>
<dbReference type="Pfam" id="PF13621">
    <property type="entry name" value="Cupin_8"/>
    <property type="match status" value="1"/>
</dbReference>
<dbReference type="PANTHER" id="PTHR12461:SF105">
    <property type="entry name" value="HYPOXIA-INDUCIBLE FACTOR 1-ALPHA INHIBITOR"/>
    <property type="match status" value="1"/>
</dbReference>
<dbReference type="PANTHER" id="PTHR12461">
    <property type="entry name" value="HYPOXIA-INDUCIBLE FACTOR 1 ALPHA INHIBITOR-RELATED"/>
    <property type="match status" value="1"/>
</dbReference>
<dbReference type="EMBL" id="JABAIA010000003">
    <property type="protein sequence ID" value="NLR68034.1"/>
    <property type="molecule type" value="Genomic_DNA"/>
</dbReference>
<dbReference type="Proteomes" id="UP000570474">
    <property type="component" value="Unassembled WGS sequence"/>
</dbReference>
<gene>
    <name evidence="2" type="ORF">HGH92_27260</name>
</gene>
<dbReference type="SMART" id="SM00558">
    <property type="entry name" value="JmjC"/>
    <property type="match status" value="1"/>
</dbReference>
<organism evidence="2 3">
    <name type="scientific">Chitinophaga varians</name>
    <dbReference type="NCBI Taxonomy" id="2202339"/>
    <lineage>
        <taxon>Bacteria</taxon>
        <taxon>Pseudomonadati</taxon>
        <taxon>Bacteroidota</taxon>
        <taxon>Chitinophagia</taxon>
        <taxon>Chitinophagales</taxon>
        <taxon>Chitinophagaceae</taxon>
        <taxon>Chitinophaga</taxon>
    </lineage>
</organism>
<dbReference type="InterPro" id="IPR003347">
    <property type="entry name" value="JmjC_dom"/>
</dbReference>
<dbReference type="RefSeq" id="WP_168873973.1">
    <property type="nucleotide sequence ID" value="NZ_JABAIA010000003.1"/>
</dbReference>
<dbReference type="SUPFAM" id="SSF51197">
    <property type="entry name" value="Clavaminate synthase-like"/>
    <property type="match status" value="1"/>
</dbReference>
<dbReference type="Gene3D" id="2.60.120.650">
    <property type="entry name" value="Cupin"/>
    <property type="match status" value="1"/>
</dbReference>
<protein>
    <submittedName>
        <fullName evidence="2">Cupin-like domain-containing protein</fullName>
    </submittedName>
</protein>
<feature type="domain" description="JmjC" evidence="1">
    <location>
        <begin position="90"/>
        <end position="257"/>
    </location>
</feature>
<evidence type="ECO:0000259" key="1">
    <source>
        <dbReference type="PROSITE" id="PS51184"/>
    </source>
</evidence>
<comment type="caution">
    <text evidence="2">The sequence shown here is derived from an EMBL/GenBank/DDBJ whole genome shotgun (WGS) entry which is preliminary data.</text>
</comment>
<proteinExistence type="predicted"/>
<dbReference type="InterPro" id="IPR041667">
    <property type="entry name" value="Cupin_8"/>
</dbReference>
<accession>A0A847S104</accession>
<evidence type="ECO:0000313" key="2">
    <source>
        <dbReference type="EMBL" id="NLR68034.1"/>
    </source>
</evidence>